<proteinExistence type="predicted"/>
<organism evidence="1 2">
    <name type="scientific">Sclerotinia nivalis</name>
    <dbReference type="NCBI Taxonomy" id="352851"/>
    <lineage>
        <taxon>Eukaryota</taxon>
        <taxon>Fungi</taxon>
        <taxon>Dikarya</taxon>
        <taxon>Ascomycota</taxon>
        <taxon>Pezizomycotina</taxon>
        <taxon>Leotiomycetes</taxon>
        <taxon>Helotiales</taxon>
        <taxon>Sclerotiniaceae</taxon>
        <taxon>Sclerotinia</taxon>
    </lineage>
</organism>
<evidence type="ECO:0000313" key="1">
    <source>
        <dbReference type="EMBL" id="KAJ8065778.1"/>
    </source>
</evidence>
<evidence type="ECO:0000313" key="2">
    <source>
        <dbReference type="Proteomes" id="UP001152300"/>
    </source>
</evidence>
<gene>
    <name evidence="1" type="ORF">OCU04_006442</name>
</gene>
<protein>
    <submittedName>
        <fullName evidence="1">Uncharacterized protein</fullName>
    </submittedName>
</protein>
<name>A0A9X0DM86_9HELO</name>
<reference evidence="1" key="1">
    <citation type="submission" date="2022-11" db="EMBL/GenBank/DDBJ databases">
        <title>Genome Resource of Sclerotinia nivalis Strain SnTB1, a Plant Pathogen Isolated from American Ginseng.</title>
        <authorList>
            <person name="Fan S."/>
        </authorList>
    </citation>
    <scope>NUCLEOTIDE SEQUENCE</scope>
    <source>
        <strain evidence="1">SnTB1</strain>
    </source>
</reference>
<dbReference type="Proteomes" id="UP001152300">
    <property type="component" value="Unassembled WGS sequence"/>
</dbReference>
<sequence>MEEEASLQYINNVIAKLRAQLAEQEMTNAVNEDCIANLRSQLAEQEMANALSAKEIESLNLIIGEKNTNNSSLEGIIESQKQTIACKDVIIALETALRQFGGRSEETSDPATVVTPAEIEFSRSGAVIPVTEPMQNYEEDSSSAYIQKFMQCVEIEHTVKVQNLVEKLDAARMLLKKMNDEKGRMRALYDIGMGVRIRNIVTDYTRVATDDTKLKLGVEQRLRKHGNECAHGPAPLADAEVILHCLKNLQLGWPMRQFVATYGVGPSVVMKHSKFTKFIGLLKFHGHLNMWRFDMTDFEAAASMDFNEHRERIMDLVSCI</sequence>
<keyword evidence="2" id="KW-1185">Reference proteome</keyword>
<dbReference type="AlphaFoldDB" id="A0A9X0DM86"/>
<dbReference type="OrthoDB" id="10499217at2759"/>
<accession>A0A9X0DM86</accession>
<dbReference type="EMBL" id="JAPEIS010000006">
    <property type="protein sequence ID" value="KAJ8065778.1"/>
    <property type="molecule type" value="Genomic_DNA"/>
</dbReference>
<comment type="caution">
    <text evidence="1">The sequence shown here is derived from an EMBL/GenBank/DDBJ whole genome shotgun (WGS) entry which is preliminary data.</text>
</comment>